<evidence type="ECO:0000313" key="2">
    <source>
        <dbReference type="EMBL" id="OAX42512.1"/>
    </source>
</evidence>
<gene>
    <name evidence="2" type="ORF">K503DRAFT_853901</name>
</gene>
<dbReference type="OrthoDB" id="3033167at2759"/>
<dbReference type="InParanoid" id="A0A1B7NCA1"/>
<evidence type="ECO:0000256" key="1">
    <source>
        <dbReference type="SAM" id="MobiDB-lite"/>
    </source>
</evidence>
<dbReference type="Proteomes" id="UP000092154">
    <property type="component" value="Unassembled WGS sequence"/>
</dbReference>
<dbReference type="AlphaFoldDB" id="A0A1B7NCA1"/>
<organism evidence="2 3">
    <name type="scientific">Rhizopogon vinicolor AM-OR11-026</name>
    <dbReference type="NCBI Taxonomy" id="1314800"/>
    <lineage>
        <taxon>Eukaryota</taxon>
        <taxon>Fungi</taxon>
        <taxon>Dikarya</taxon>
        <taxon>Basidiomycota</taxon>
        <taxon>Agaricomycotina</taxon>
        <taxon>Agaricomycetes</taxon>
        <taxon>Agaricomycetidae</taxon>
        <taxon>Boletales</taxon>
        <taxon>Suillineae</taxon>
        <taxon>Rhizopogonaceae</taxon>
        <taxon>Rhizopogon</taxon>
    </lineage>
</organism>
<reference evidence="2 3" key="1">
    <citation type="submission" date="2016-06" db="EMBL/GenBank/DDBJ databases">
        <title>Comparative genomics of the ectomycorrhizal sister species Rhizopogon vinicolor and Rhizopogon vesiculosus (Basidiomycota: Boletales) reveals a divergence of the mating type B locus.</title>
        <authorList>
            <consortium name="DOE Joint Genome Institute"/>
            <person name="Mujic A.B."/>
            <person name="Kuo A."/>
            <person name="Tritt A."/>
            <person name="Lipzen A."/>
            <person name="Chen C."/>
            <person name="Johnson J."/>
            <person name="Sharma A."/>
            <person name="Barry K."/>
            <person name="Grigoriev I.V."/>
            <person name="Spatafora J.W."/>
        </authorList>
    </citation>
    <scope>NUCLEOTIDE SEQUENCE [LARGE SCALE GENOMIC DNA]</scope>
    <source>
        <strain evidence="2 3">AM-OR11-026</strain>
    </source>
</reference>
<feature type="region of interest" description="Disordered" evidence="1">
    <location>
        <begin position="80"/>
        <end position="104"/>
    </location>
</feature>
<dbReference type="EMBL" id="KV448155">
    <property type="protein sequence ID" value="OAX42512.1"/>
    <property type="molecule type" value="Genomic_DNA"/>
</dbReference>
<evidence type="ECO:0000313" key="3">
    <source>
        <dbReference type="Proteomes" id="UP000092154"/>
    </source>
</evidence>
<keyword evidence="3" id="KW-1185">Reference proteome</keyword>
<accession>A0A1B7NCA1</accession>
<proteinExistence type="predicted"/>
<protein>
    <submittedName>
        <fullName evidence="2">Uncharacterized protein</fullName>
    </submittedName>
</protein>
<sequence length="164" mass="18356">MPGHRSLSLLQLDSSEVDSFSSASNIGLLSHASISKTIYKRAGLGTTESIPGPGPLKRRKTLGLNTRFDRMLAQVNVTHSYTSDQKTRRKRVRSSGSSSVSSYDLPKTPVDAYSHLREDRLGGDFTVLKMNRWESNPSKSPLLQHGPDIRVKTYGKVRYMRMIF</sequence>
<name>A0A1B7NCA1_9AGAM</name>